<accession>A0ABU4Y9Y2</accession>
<keyword evidence="2" id="KW-0238">DNA-binding</keyword>
<dbReference type="PROSITE" id="PS50949">
    <property type="entry name" value="HTH_GNTR"/>
    <property type="match status" value="1"/>
</dbReference>
<feature type="domain" description="HTH gntR-type" evidence="4">
    <location>
        <begin position="1"/>
        <end position="63"/>
    </location>
</feature>
<dbReference type="PANTHER" id="PTHR43537">
    <property type="entry name" value="TRANSCRIPTIONAL REGULATOR, GNTR FAMILY"/>
    <property type="match status" value="1"/>
</dbReference>
<dbReference type="InterPro" id="IPR000524">
    <property type="entry name" value="Tscrpt_reg_HTH_GntR"/>
</dbReference>
<keyword evidence="1" id="KW-0805">Transcription regulation</keyword>
<comment type="caution">
    <text evidence="5">The sequence shown here is derived from an EMBL/GenBank/DDBJ whole genome shotgun (WGS) entry which is preliminary data.</text>
</comment>
<dbReference type="Gene3D" id="1.10.10.10">
    <property type="entry name" value="Winged helix-like DNA-binding domain superfamily/Winged helix DNA-binding domain"/>
    <property type="match status" value="1"/>
</dbReference>
<evidence type="ECO:0000256" key="1">
    <source>
        <dbReference type="ARBA" id="ARBA00023015"/>
    </source>
</evidence>
<dbReference type="PANTHER" id="PTHR43537:SF5">
    <property type="entry name" value="UXU OPERON TRANSCRIPTIONAL REGULATOR"/>
    <property type="match status" value="1"/>
</dbReference>
<evidence type="ECO:0000256" key="2">
    <source>
        <dbReference type="ARBA" id="ARBA00023125"/>
    </source>
</evidence>
<dbReference type="SMART" id="SM00345">
    <property type="entry name" value="HTH_GNTR"/>
    <property type="match status" value="1"/>
</dbReference>
<dbReference type="EMBL" id="JAVIIW010000061">
    <property type="protein sequence ID" value="MDX8482915.1"/>
    <property type="molecule type" value="Genomic_DNA"/>
</dbReference>
<dbReference type="InterPro" id="IPR008920">
    <property type="entry name" value="TF_FadR/GntR_C"/>
</dbReference>
<name>A0ABU4Y9Y2_9HYPH</name>
<dbReference type="Pfam" id="PF00392">
    <property type="entry name" value="GntR"/>
    <property type="match status" value="1"/>
</dbReference>
<evidence type="ECO:0000259" key="4">
    <source>
        <dbReference type="PROSITE" id="PS50949"/>
    </source>
</evidence>
<dbReference type="SUPFAM" id="SSF46785">
    <property type="entry name" value="Winged helix' DNA-binding domain"/>
    <property type="match status" value="1"/>
</dbReference>
<keyword evidence="3" id="KW-0804">Transcription</keyword>
<keyword evidence="6" id="KW-1185">Reference proteome</keyword>
<proteinExistence type="predicted"/>
<dbReference type="InterPro" id="IPR036390">
    <property type="entry name" value="WH_DNA-bd_sf"/>
</dbReference>
<dbReference type="Pfam" id="PF07729">
    <property type="entry name" value="FCD"/>
    <property type="match status" value="1"/>
</dbReference>
<protein>
    <submittedName>
        <fullName evidence="5">FCD domain-containing protein</fullName>
    </submittedName>
</protein>
<reference evidence="5 6" key="1">
    <citation type="submission" date="2023-08" db="EMBL/GenBank/DDBJ databases">
        <title>Implementing the SeqCode for naming new Mesorhizobium species isolated from Vachellia karroo root nodules.</title>
        <authorList>
            <person name="Van Lill M."/>
        </authorList>
    </citation>
    <scope>NUCLEOTIDE SEQUENCE [LARGE SCALE GENOMIC DNA]</scope>
    <source>
        <strain evidence="5 6">VK24D</strain>
    </source>
</reference>
<dbReference type="PRINTS" id="PR00035">
    <property type="entry name" value="HTHGNTR"/>
</dbReference>
<dbReference type="InterPro" id="IPR036388">
    <property type="entry name" value="WH-like_DNA-bd_sf"/>
</dbReference>
<organism evidence="5 6">
    <name type="scientific">Mesorhizobium album</name>
    <dbReference type="NCBI Taxonomy" id="3072314"/>
    <lineage>
        <taxon>Bacteria</taxon>
        <taxon>Pseudomonadati</taxon>
        <taxon>Pseudomonadota</taxon>
        <taxon>Alphaproteobacteria</taxon>
        <taxon>Hyphomicrobiales</taxon>
        <taxon>Phyllobacteriaceae</taxon>
        <taxon>Mesorhizobium</taxon>
    </lineage>
</organism>
<sequence>MTVVLRDFIEAEGLQPGDRLPPERDLAVKLGLPRTALRRMLAEMEQEGRLLRHVGRGTFVAERGATARTPYRAQNASRKELWTYPAEVFEARLIIEPKVAALAALRATPYETEEMQKVIQHGSTAATLAEFERWDAAFHQLVVAAARNGLLASLYEGIHSLRAGRLWGRMKEQSLTKERMQEYTVHHRAILQAIIDRDGGQAEQRMHNHILTARANILGSETMA</sequence>
<dbReference type="RefSeq" id="WP_320291017.1">
    <property type="nucleotide sequence ID" value="NZ_JAVIIW010000061.1"/>
</dbReference>
<evidence type="ECO:0000313" key="6">
    <source>
        <dbReference type="Proteomes" id="UP001287059"/>
    </source>
</evidence>
<gene>
    <name evidence="5" type="ORF">RFN28_31310</name>
</gene>
<dbReference type="Proteomes" id="UP001287059">
    <property type="component" value="Unassembled WGS sequence"/>
</dbReference>
<dbReference type="SMART" id="SM00895">
    <property type="entry name" value="FCD"/>
    <property type="match status" value="1"/>
</dbReference>
<dbReference type="InterPro" id="IPR011711">
    <property type="entry name" value="GntR_C"/>
</dbReference>
<evidence type="ECO:0000256" key="3">
    <source>
        <dbReference type="ARBA" id="ARBA00023163"/>
    </source>
</evidence>
<dbReference type="CDD" id="cd07377">
    <property type="entry name" value="WHTH_GntR"/>
    <property type="match status" value="1"/>
</dbReference>
<dbReference type="Gene3D" id="1.20.120.530">
    <property type="entry name" value="GntR ligand-binding domain-like"/>
    <property type="match status" value="1"/>
</dbReference>
<evidence type="ECO:0000313" key="5">
    <source>
        <dbReference type="EMBL" id="MDX8482915.1"/>
    </source>
</evidence>
<dbReference type="SUPFAM" id="SSF48008">
    <property type="entry name" value="GntR ligand-binding domain-like"/>
    <property type="match status" value="1"/>
</dbReference>